<evidence type="ECO:0000313" key="3">
    <source>
        <dbReference type="Proteomes" id="UP000199658"/>
    </source>
</evidence>
<keyword evidence="3" id="KW-1185">Reference proteome</keyword>
<dbReference type="OrthoDB" id="7835359at2"/>
<dbReference type="AlphaFoldDB" id="A0A1I6GVW1"/>
<dbReference type="PROSITE" id="PS51257">
    <property type="entry name" value="PROKAR_LIPOPROTEIN"/>
    <property type="match status" value="1"/>
</dbReference>
<evidence type="ECO:0008006" key="4">
    <source>
        <dbReference type="Google" id="ProtNLM"/>
    </source>
</evidence>
<sequence length="230" mass="24931">MRTVRLLMVLAGFALTGCAAPQSEVTIRSGIGAEVDLDAVRPPSGVTYRFSLTSDQSPVPAVMSLTSRKRSGNRYTYNGQLVLTLPEAEKLEDIAAVISEALGKTTVRAKGNQLFVPVGLTADNRFRSSRSNITADVTRYAPHDCFAVLGTCRYQAIDRGGNVAALLTETTEQDGVWRSKTVLDPKAQNKGLAAETRRAVYSIDKNAVLIDMVVTRGAGPRRSQFAIRRQ</sequence>
<dbReference type="Proteomes" id="UP000199658">
    <property type="component" value="Unassembled WGS sequence"/>
</dbReference>
<protein>
    <recommendedName>
        <fullName evidence="4">Group 4 capsule polysaccharide lipoprotein gfcB, YjbF</fullName>
    </recommendedName>
</protein>
<reference evidence="3" key="1">
    <citation type="submission" date="2016-10" db="EMBL/GenBank/DDBJ databases">
        <authorList>
            <person name="Varghese N."/>
            <person name="Submissions S."/>
        </authorList>
    </citation>
    <scope>NUCLEOTIDE SEQUENCE [LARGE SCALE GENOMIC DNA]</scope>
    <source>
        <strain evidence="3">DSM 26921</strain>
    </source>
</reference>
<proteinExistence type="predicted"/>
<keyword evidence="1" id="KW-0732">Signal</keyword>
<feature type="signal peptide" evidence="1">
    <location>
        <begin position="1"/>
        <end position="19"/>
    </location>
</feature>
<dbReference type="EMBL" id="FOYO01000001">
    <property type="protein sequence ID" value="SFR46286.1"/>
    <property type="molecule type" value="Genomic_DNA"/>
</dbReference>
<dbReference type="STRING" id="670154.SAMN04488002_2050"/>
<evidence type="ECO:0000313" key="2">
    <source>
        <dbReference type="EMBL" id="SFR46286.1"/>
    </source>
</evidence>
<gene>
    <name evidence="2" type="ORF">SAMN04488002_2050</name>
</gene>
<organism evidence="2 3">
    <name type="scientific">Litoreibacter janthinus</name>
    <dbReference type="NCBI Taxonomy" id="670154"/>
    <lineage>
        <taxon>Bacteria</taxon>
        <taxon>Pseudomonadati</taxon>
        <taxon>Pseudomonadota</taxon>
        <taxon>Alphaproteobacteria</taxon>
        <taxon>Rhodobacterales</taxon>
        <taxon>Roseobacteraceae</taxon>
        <taxon>Litoreibacter</taxon>
    </lineage>
</organism>
<dbReference type="RefSeq" id="WP_139229815.1">
    <property type="nucleotide sequence ID" value="NZ_FOYO01000001.1"/>
</dbReference>
<feature type="chain" id="PRO_5011619182" description="Group 4 capsule polysaccharide lipoprotein gfcB, YjbF" evidence="1">
    <location>
        <begin position="20"/>
        <end position="230"/>
    </location>
</feature>
<name>A0A1I6GVW1_9RHOB</name>
<accession>A0A1I6GVW1</accession>
<evidence type="ECO:0000256" key="1">
    <source>
        <dbReference type="SAM" id="SignalP"/>
    </source>
</evidence>